<sequence>MKNVIDNSKKGLYSLWYGVAAMLFILSCYSCEKDNLDVQEVFPFEVKVMPVPKEIGTGETVEIRITIVSNGNYNGNQFYIRYFQNEGDGSLRQLPLKPYLPNDLYPLLDREFRLYYLSKSIVSQNFDVWIVDGFGNEKQLNFQFNNKKLTPPIR</sequence>
<accession>A0A1M5IE98</accession>
<dbReference type="RefSeq" id="WP_072961593.1">
    <property type="nucleotide sequence ID" value="NZ_FQUT01000012.1"/>
</dbReference>
<dbReference type="EMBL" id="FQUT01000012">
    <property type="protein sequence ID" value="SHG26230.1"/>
    <property type="molecule type" value="Genomic_DNA"/>
</dbReference>
<dbReference type="InterPro" id="IPR024355">
    <property type="entry name" value="TraQ_bacteroidetes"/>
</dbReference>
<reference evidence="3" key="1">
    <citation type="submission" date="2016-11" db="EMBL/GenBank/DDBJ databases">
        <authorList>
            <person name="Varghese N."/>
            <person name="Submissions S."/>
        </authorList>
    </citation>
    <scope>NUCLEOTIDE SEQUENCE [LARGE SCALE GENOMIC DNA]</scope>
    <source>
        <strain evidence="3">DSM 27619</strain>
    </source>
</reference>
<evidence type="ECO:0000313" key="3">
    <source>
        <dbReference type="Proteomes" id="UP000184518"/>
    </source>
</evidence>
<dbReference type="InterPro" id="IPR038707">
    <property type="entry name" value="TraQ_sf"/>
</dbReference>
<dbReference type="PROSITE" id="PS51257">
    <property type="entry name" value="PROKAR_LIPOPROTEIN"/>
    <property type="match status" value="1"/>
</dbReference>
<keyword evidence="1" id="KW-0812">Transmembrane</keyword>
<name>A0A1M5IE98_9FLAO</name>
<proteinExistence type="predicted"/>
<dbReference type="Gene3D" id="2.60.40.2410">
    <property type="entry name" value="Uncharacterised protein PF12988, DUF3872"/>
    <property type="match status" value="1"/>
</dbReference>
<dbReference type="STRING" id="1416778.SAMN05443633_11296"/>
<dbReference type="Pfam" id="PF12988">
    <property type="entry name" value="TraQ_transposon"/>
    <property type="match status" value="1"/>
</dbReference>
<keyword evidence="1" id="KW-0472">Membrane</keyword>
<gene>
    <name evidence="2" type="ORF">SAMN05443633_11296</name>
</gene>
<keyword evidence="3" id="KW-1185">Reference proteome</keyword>
<evidence type="ECO:0000313" key="2">
    <source>
        <dbReference type="EMBL" id="SHG26230.1"/>
    </source>
</evidence>
<organism evidence="2 3">
    <name type="scientific">Chryseobacterium arachidis</name>
    <dbReference type="NCBI Taxonomy" id="1416778"/>
    <lineage>
        <taxon>Bacteria</taxon>
        <taxon>Pseudomonadati</taxon>
        <taxon>Bacteroidota</taxon>
        <taxon>Flavobacteriia</taxon>
        <taxon>Flavobacteriales</taxon>
        <taxon>Weeksellaceae</taxon>
        <taxon>Chryseobacterium group</taxon>
        <taxon>Chryseobacterium</taxon>
    </lineage>
</organism>
<keyword evidence="1" id="KW-1133">Transmembrane helix</keyword>
<protein>
    <submittedName>
        <fullName evidence="2">Uncharacterized protein</fullName>
    </submittedName>
</protein>
<feature type="transmembrane region" description="Helical" evidence="1">
    <location>
        <begin position="12"/>
        <end position="29"/>
    </location>
</feature>
<dbReference type="Proteomes" id="UP000184518">
    <property type="component" value="Unassembled WGS sequence"/>
</dbReference>
<evidence type="ECO:0000256" key="1">
    <source>
        <dbReference type="SAM" id="Phobius"/>
    </source>
</evidence>
<dbReference type="AlphaFoldDB" id="A0A1M5IE98"/>
<dbReference type="OrthoDB" id="669114at2"/>